<dbReference type="InterPro" id="IPR012337">
    <property type="entry name" value="RNaseH-like_sf"/>
</dbReference>
<dbReference type="CDD" id="cd06222">
    <property type="entry name" value="RNase_H_like"/>
    <property type="match status" value="1"/>
</dbReference>
<name>A0AAE0AES7_9ROSI</name>
<gene>
    <name evidence="3" type="ORF">Dsin_017357</name>
</gene>
<feature type="region of interest" description="Disordered" evidence="1">
    <location>
        <begin position="181"/>
        <end position="227"/>
    </location>
</feature>
<evidence type="ECO:0000313" key="3">
    <source>
        <dbReference type="EMBL" id="KAK3212651.1"/>
    </source>
</evidence>
<dbReference type="Pfam" id="PF13456">
    <property type="entry name" value="RVT_3"/>
    <property type="match status" value="1"/>
</dbReference>
<evidence type="ECO:0000256" key="1">
    <source>
        <dbReference type="SAM" id="MobiDB-lite"/>
    </source>
</evidence>
<dbReference type="PANTHER" id="PTHR47074">
    <property type="entry name" value="BNAC02G40300D PROTEIN"/>
    <property type="match status" value="1"/>
</dbReference>
<comment type="caution">
    <text evidence="3">The sequence shown here is derived from an EMBL/GenBank/DDBJ whole genome shotgun (WGS) entry which is preliminary data.</text>
</comment>
<evidence type="ECO:0000313" key="4">
    <source>
        <dbReference type="Proteomes" id="UP001281410"/>
    </source>
</evidence>
<dbReference type="Proteomes" id="UP001281410">
    <property type="component" value="Unassembled WGS sequence"/>
</dbReference>
<organism evidence="3 4">
    <name type="scientific">Dipteronia sinensis</name>
    <dbReference type="NCBI Taxonomy" id="43782"/>
    <lineage>
        <taxon>Eukaryota</taxon>
        <taxon>Viridiplantae</taxon>
        <taxon>Streptophyta</taxon>
        <taxon>Embryophyta</taxon>
        <taxon>Tracheophyta</taxon>
        <taxon>Spermatophyta</taxon>
        <taxon>Magnoliopsida</taxon>
        <taxon>eudicotyledons</taxon>
        <taxon>Gunneridae</taxon>
        <taxon>Pentapetalae</taxon>
        <taxon>rosids</taxon>
        <taxon>malvids</taxon>
        <taxon>Sapindales</taxon>
        <taxon>Sapindaceae</taxon>
        <taxon>Hippocastanoideae</taxon>
        <taxon>Acereae</taxon>
        <taxon>Dipteronia</taxon>
    </lineage>
</organism>
<dbReference type="InterPro" id="IPR044730">
    <property type="entry name" value="RNase_H-like_dom_plant"/>
</dbReference>
<feature type="compositionally biased region" description="Polar residues" evidence="1">
    <location>
        <begin position="191"/>
        <end position="204"/>
    </location>
</feature>
<sequence>MPKVNGGAERLNDVKWKPSEKGFYKINYDAALNVSHQWVGIGVVIRDSQGQVMASSMQRIKAGYDPQLTEAVAVLRGIKLEFDTDLVPFVAEIDALGVVNRVNSGDPIASDIGMVEDEIVNCFRISPRGSVTHVPRNANFVAHTLSKHVLSMEEDCFWIEDYPPWRTKQHDLRHENLHVIIKPNAPHESDPTSTATSDTNSQLFSPRKSKSEKRRDGRLSRQPLAPTHVSQISARAEKNLFLVAEVVPWQMELSSALIPTRVPRQRKAGAQFFSSLLV</sequence>
<feature type="domain" description="RNase H type-1" evidence="2">
    <location>
        <begin position="27"/>
        <end position="148"/>
    </location>
</feature>
<reference evidence="3" key="1">
    <citation type="journal article" date="2023" name="Plant J.">
        <title>Genome sequences and population genomics provide insights into the demographic history, inbreeding, and mutation load of two 'living fossil' tree species of Dipteronia.</title>
        <authorList>
            <person name="Feng Y."/>
            <person name="Comes H.P."/>
            <person name="Chen J."/>
            <person name="Zhu S."/>
            <person name="Lu R."/>
            <person name="Zhang X."/>
            <person name="Li P."/>
            <person name="Qiu J."/>
            <person name="Olsen K.M."/>
            <person name="Qiu Y."/>
        </authorList>
    </citation>
    <scope>NUCLEOTIDE SEQUENCE</scope>
    <source>
        <strain evidence="3">NBL</strain>
    </source>
</reference>
<proteinExistence type="predicted"/>
<keyword evidence="4" id="KW-1185">Reference proteome</keyword>
<accession>A0AAE0AES7</accession>
<protein>
    <recommendedName>
        <fullName evidence="2">RNase H type-1 domain-containing protein</fullName>
    </recommendedName>
</protein>
<dbReference type="Gene3D" id="3.30.420.10">
    <property type="entry name" value="Ribonuclease H-like superfamily/Ribonuclease H"/>
    <property type="match status" value="1"/>
</dbReference>
<dbReference type="PANTHER" id="PTHR47074:SF48">
    <property type="entry name" value="POLYNUCLEOTIDYL TRANSFERASE, RIBONUCLEASE H-LIKE SUPERFAMILY PROTEIN"/>
    <property type="match status" value="1"/>
</dbReference>
<dbReference type="EMBL" id="JANJYJ010000005">
    <property type="protein sequence ID" value="KAK3212651.1"/>
    <property type="molecule type" value="Genomic_DNA"/>
</dbReference>
<dbReference type="SUPFAM" id="SSF53098">
    <property type="entry name" value="Ribonuclease H-like"/>
    <property type="match status" value="1"/>
</dbReference>
<dbReference type="InterPro" id="IPR002156">
    <property type="entry name" value="RNaseH_domain"/>
</dbReference>
<dbReference type="AlphaFoldDB" id="A0AAE0AES7"/>
<dbReference type="InterPro" id="IPR052929">
    <property type="entry name" value="RNase_H-like_EbsB-rel"/>
</dbReference>
<dbReference type="GO" id="GO:0004523">
    <property type="term" value="F:RNA-DNA hybrid ribonuclease activity"/>
    <property type="evidence" value="ECO:0007669"/>
    <property type="project" value="InterPro"/>
</dbReference>
<dbReference type="GO" id="GO:0003676">
    <property type="term" value="F:nucleic acid binding"/>
    <property type="evidence" value="ECO:0007669"/>
    <property type="project" value="InterPro"/>
</dbReference>
<evidence type="ECO:0000259" key="2">
    <source>
        <dbReference type="Pfam" id="PF13456"/>
    </source>
</evidence>
<dbReference type="InterPro" id="IPR036397">
    <property type="entry name" value="RNaseH_sf"/>
</dbReference>